<dbReference type="Pfam" id="PF18089">
    <property type="entry name" value="DAPG_hydrolase"/>
    <property type="match status" value="1"/>
</dbReference>
<dbReference type="GO" id="GO:0016787">
    <property type="term" value="F:hydrolase activity"/>
    <property type="evidence" value="ECO:0007669"/>
    <property type="project" value="UniProtKB-KW"/>
</dbReference>
<dbReference type="InterPro" id="IPR041526">
    <property type="entry name" value="DAPG_hydrolase"/>
</dbReference>
<evidence type="ECO:0000259" key="6">
    <source>
        <dbReference type="Pfam" id="PF18089"/>
    </source>
</evidence>
<keyword evidence="3" id="KW-0378">Hydrolase</keyword>
<evidence type="ECO:0000256" key="5">
    <source>
        <dbReference type="ARBA" id="ARBA00023459"/>
    </source>
</evidence>
<comment type="similarity">
    <text evidence="5">Belongs to the DAPG/phloretin hydrolase family.</text>
</comment>
<feature type="domain" description="DAPG hydrolase PhiG" evidence="6">
    <location>
        <begin position="6"/>
        <end position="48"/>
    </location>
</feature>
<comment type="caution">
    <text evidence="7">The sequence shown here is derived from an EMBL/GenBank/DDBJ whole genome shotgun (WGS) entry which is preliminary data.</text>
</comment>
<keyword evidence="2" id="KW-0479">Metal-binding</keyword>
<sequence length="54" mass="6174">MGWTIVDQKAVKTLPDGVRIPEIAAQTLLFHNMKEFANLASFLPEIFAEEKNNW</sequence>
<proteinExistence type="inferred from homology"/>
<comment type="cofactor">
    <cofactor evidence="1">
        <name>Zn(2+)</name>
        <dbReference type="ChEBI" id="CHEBI:29105"/>
    </cofactor>
</comment>
<accession>A0A7W8HAI5</accession>
<dbReference type="AlphaFoldDB" id="A0A7W8HAI5"/>
<name>A0A7W8HAI5_9FIRM</name>
<evidence type="ECO:0000256" key="1">
    <source>
        <dbReference type="ARBA" id="ARBA00001947"/>
    </source>
</evidence>
<dbReference type="GO" id="GO:0046872">
    <property type="term" value="F:metal ion binding"/>
    <property type="evidence" value="ECO:0007669"/>
    <property type="project" value="UniProtKB-KW"/>
</dbReference>
<evidence type="ECO:0000256" key="2">
    <source>
        <dbReference type="ARBA" id="ARBA00022723"/>
    </source>
</evidence>
<evidence type="ECO:0000313" key="7">
    <source>
        <dbReference type="EMBL" id="MBB5264690.1"/>
    </source>
</evidence>
<keyword evidence="4" id="KW-0862">Zinc</keyword>
<dbReference type="EMBL" id="JACHFW010000006">
    <property type="protein sequence ID" value="MBB5264690.1"/>
    <property type="molecule type" value="Genomic_DNA"/>
</dbReference>
<reference evidence="7 8" key="1">
    <citation type="submission" date="2020-08" db="EMBL/GenBank/DDBJ databases">
        <title>Genomic Encyclopedia of Type Strains, Phase IV (KMG-IV): sequencing the most valuable type-strain genomes for metagenomic binning, comparative biology and taxonomic classification.</title>
        <authorList>
            <person name="Goeker M."/>
        </authorList>
    </citation>
    <scope>NUCLEOTIDE SEQUENCE [LARGE SCALE GENOMIC DNA]</scope>
    <source>
        <strain evidence="7 8">DSM 106146</strain>
    </source>
</reference>
<evidence type="ECO:0000313" key="8">
    <source>
        <dbReference type="Proteomes" id="UP000543642"/>
    </source>
</evidence>
<keyword evidence="8" id="KW-1185">Reference proteome</keyword>
<evidence type="ECO:0000256" key="4">
    <source>
        <dbReference type="ARBA" id="ARBA00022833"/>
    </source>
</evidence>
<evidence type="ECO:0000256" key="3">
    <source>
        <dbReference type="ARBA" id="ARBA00022801"/>
    </source>
</evidence>
<gene>
    <name evidence="7" type="ORF">HNP82_001818</name>
</gene>
<dbReference type="Proteomes" id="UP000543642">
    <property type="component" value="Unassembled WGS sequence"/>
</dbReference>
<protein>
    <recommendedName>
        <fullName evidence="6">DAPG hydrolase PhiG domain-containing protein</fullName>
    </recommendedName>
</protein>
<organism evidence="7 8">
    <name type="scientific">Catenibacillus scindens</name>
    <dbReference type="NCBI Taxonomy" id="673271"/>
    <lineage>
        <taxon>Bacteria</taxon>
        <taxon>Bacillati</taxon>
        <taxon>Bacillota</taxon>
        <taxon>Clostridia</taxon>
        <taxon>Lachnospirales</taxon>
        <taxon>Lachnospiraceae</taxon>
        <taxon>Catenibacillus</taxon>
    </lineage>
</organism>